<dbReference type="AlphaFoldDB" id="A0A4U8Z2W2"/>
<organism evidence="1 2">
    <name type="scientific">Methylocella tundrae</name>
    <dbReference type="NCBI Taxonomy" id="227605"/>
    <lineage>
        <taxon>Bacteria</taxon>
        <taxon>Pseudomonadati</taxon>
        <taxon>Pseudomonadota</taxon>
        <taxon>Alphaproteobacteria</taxon>
        <taxon>Hyphomicrobiales</taxon>
        <taxon>Beijerinckiaceae</taxon>
        <taxon>Methylocella</taxon>
    </lineage>
</organism>
<gene>
    <name evidence="1" type="ORF">MTUNDRAET4_2773</name>
</gene>
<dbReference type="EMBL" id="LR536450">
    <property type="protein sequence ID" value="VFU09660.1"/>
    <property type="molecule type" value="Genomic_DNA"/>
</dbReference>
<dbReference type="OrthoDB" id="8446894at2"/>
<reference evidence="1 2" key="1">
    <citation type="submission" date="2019-03" db="EMBL/GenBank/DDBJ databases">
        <authorList>
            <person name="Kox A.R. M."/>
        </authorList>
    </citation>
    <scope>NUCLEOTIDE SEQUENCE [LARGE SCALE GENOMIC DNA]</scope>
    <source>
        <strain evidence="1">MTUNDRAET4 annotated genome</strain>
    </source>
</reference>
<evidence type="ECO:0000313" key="1">
    <source>
        <dbReference type="EMBL" id="VFU09660.1"/>
    </source>
</evidence>
<protein>
    <submittedName>
        <fullName evidence="1">Uncharacterized protein</fullName>
    </submittedName>
</protein>
<sequence>MLIFDFASIGGDIRIDEEEPLRLRELIAGLRSGSLPATLILDRVEPDLSDEIRAVAAHRGVSAESFIVNALVNFALDAADQAWRRMSRRTAHSEADGEAEALTNLLSEALRRTLVRDLRIGSEWPAEKSAATLGRRVGTA</sequence>
<dbReference type="KEGG" id="mtun:MTUNDRAET4_2773"/>
<name>A0A4U8Z2W2_METTU</name>
<dbReference type="RefSeq" id="WP_134490105.1">
    <property type="nucleotide sequence ID" value="NZ_CP139089.1"/>
</dbReference>
<dbReference type="Proteomes" id="UP000294360">
    <property type="component" value="Chromosome"/>
</dbReference>
<evidence type="ECO:0000313" key="2">
    <source>
        <dbReference type="Proteomes" id="UP000294360"/>
    </source>
</evidence>
<proteinExistence type="predicted"/>
<accession>A0A4U8Z2W2</accession>